<accession>A0A397SGR9</accession>
<dbReference type="InterPro" id="IPR009071">
    <property type="entry name" value="HMG_box_dom"/>
</dbReference>
<feature type="DNA-binding region" description="HMG box" evidence="1">
    <location>
        <begin position="76"/>
        <end position="147"/>
    </location>
</feature>
<sequence length="260" mass="30319">MPPIFPSNYTYPKQGYVIPFSKPTQMEKFYIFDDNMIENVINSIISKAEQNEIENFTFLPLVDLVKPRVKKVKDKAPRSQNVFVIFRKDQQARLTYENGPSFTAELKVVSEIVSKLWREITPETKALYDRVGYITKQVHKHIWPNYSYKPNRREHRPLPSPPPSNCFSSPVSSLSSTFTSSVYPLPQQYAYPPSKYPLLSYHQNKDSISPISSFSPSIYPLLPYHQNKYHLLEINPSNTMNDQYDNHLRNSLNKYARMSL</sequence>
<dbReference type="Proteomes" id="UP000265703">
    <property type="component" value="Unassembled WGS sequence"/>
</dbReference>
<dbReference type="AlphaFoldDB" id="A0A397SGR9"/>
<dbReference type="STRING" id="658196.A0A397SGR9"/>
<dbReference type="GO" id="GO:0003677">
    <property type="term" value="F:DNA binding"/>
    <property type="evidence" value="ECO:0007669"/>
    <property type="project" value="UniProtKB-UniRule"/>
</dbReference>
<dbReference type="SUPFAM" id="SSF47095">
    <property type="entry name" value="HMG-box"/>
    <property type="match status" value="1"/>
</dbReference>
<gene>
    <name evidence="3" type="ORF">C1645_833076</name>
</gene>
<dbReference type="EMBL" id="QKYT01000534">
    <property type="protein sequence ID" value="RIA83906.1"/>
    <property type="molecule type" value="Genomic_DNA"/>
</dbReference>
<dbReference type="GO" id="GO:0005634">
    <property type="term" value="C:nucleus"/>
    <property type="evidence" value="ECO:0007669"/>
    <property type="project" value="UniProtKB-UniRule"/>
</dbReference>
<dbReference type="OrthoDB" id="6247875at2759"/>
<dbReference type="Gene3D" id="1.10.30.10">
    <property type="entry name" value="High mobility group box domain"/>
    <property type="match status" value="1"/>
</dbReference>
<keyword evidence="1" id="KW-0238">DNA-binding</keyword>
<name>A0A397SGR9_9GLOM</name>
<feature type="domain" description="HMG box" evidence="2">
    <location>
        <begin position="76"/>
        <end position="147"/>
    </location>
</feature>
<organism evidence="3 4">
    <name type="scientific">Glomus cerebriforme</name>
    <dbReference type="NCBI Taxonomy" id="658196"/>
    <lineage>
        <taxon>Eukaryota</taxon>
        <taxon>Fungi</taxon>
        <taxon>Fungi incertae sedis</taxon>
        <taxon>Mucoromycota</taxon>
        <taxon>Glomeromycotina</taxon>
        <taxon>Glomeromycetes</taxon>
        <taxon>Glomerales</taxon>
        <taxon>Glomeraceae</taxon>
        <taxon>Glomus</taxon>
    </lineage>
</organism>
<evidence type="ECO:0000313" key="4">
    <source>
        <dbReference type="Proteomes" id="UP000265703"/>
    </source>
</evidence>
<comment type="caution">
    <text evidence="3">The sequence shown here is derived from an EMBL/GenBank/DDBJ whole genome shotgun (WGS) entry which is preliminary data.</text>
</comment>
<evidence type="ECO:0000313" key="3">
    <source>
        <dbReference type="EMBL" id="RIA83906.1"/>
    </source>
</evidence>
<dbReference type="PROSITE" id="PS50118">
    <property type="entry name" value="HMG_BOX_2"/>
    <property type="match status" value="1"/>
</dbReference>
<proteinExistence type="predicted"/>
<protein>
    <recommendedName>
        <fullName evidence="2">HMG box domain-containing protein</fullName>
    </recommendedName>
</protein>
<reference evidence="3 4" key="1">
    <citation type="submission" date="2018-06" db="EMBL/GenBank/DDBJ databases">
        <title>Comparative genomics reveals the genomic features of Rhizophagus irregularis, R. cerebriforme, R. diaphanum and Gigaspora rosea, and their symbiotic lifestyle signature.</title>
        <authorList>
            <person name="Morin E."/>
            <person name="San Clemente H."/>
            <person name="Chen E.C.H."/>
            <person name="De La Providencia I."/>
            <person name="Hainaut M."/>
            <person name="Kuo A."/>
            <person name="Kohler A."/>
            <person name="Murat C."/>
            <person name="Tang N."/>
            <person name="Roy S."/>
            <person name="Loubradou J."/>
            <person name="Henrissat B."/>
            <person name="Grigoriev I.V."/>
            <person name="Corradi N."/>
            <person name="Roux C."/>
            <person name="Martin F.M."/>
        </authorList>
    </citation>
    <scope>NUCLEOTIDE SEQUENCE [LARGE SCALE GENOMIC DNA]</scope>
    <source>
        <strain evidence="3 4">DAOM 227022</strain>
    </source>
</reference>
<keyword evidence="4" id="KW-1185">Reference proteome</keyword>
<keyword evidence="1" id="KW-0539">Nucleus</keyword>
<evidence type="ECO:0000259" key="2">
    <source>
        <dbReference type="PROSITE" id="PS50118"/>
    </source>
</evidence>
<dbReference type="InterPro" id="IPR036910">
    <property type="entry name" value="HMG_box_dom_sf"/>
</dbReference>
<evidence type="ECO:0000256" key="1">
    <source>
        <dbReference type="PROSITE-ProRule" id="PRU00267"/>
    </source>
</evidence>